<dbReference type="Proteomes" id="UP001170481">
    <property type="component" value="Unassembled WGS sequence"/>
</dbReference>
<reference evidence="1" key="1">
    <citation type="submission" date="2023-07" db="EMBL/GenBank/DDBJ databases">
        <title>Genome content predicts the carbon catabolic preferences of heterotrophic bacteria.</title>
        <authorList>
            <person name="Gralka M."/>
        </authorList>
    </citation>
    <scope>NUCLEOTIDE SEQUENCE</scope>
    <source>
        <strain evidence="1">C2R13</strain>
    </source>
</reference>
<proteinExistence type="predicted"/>
<protein>
    <submittedName>
        <fullName evidence="1">Uncharacterized protein</fullName>
    </submittedName>
</protein>
<comment type="caution">
    <text evidence="1">The sequence shown here is derived from an EMBL/GenBank/DDBJ whole genome shotgun (WGS) entry which is preliminary data.</text>
</comment>
<evidence type="ECO:0000313" key="2">
    <source>
        <dbReference type="Proteomes" id="UP001170481"/>
    </source>
</evidence>
<name>A0AAP4TXI3_9GAMM</name>
<gene>
    <name evidence="1" type="ORF">Q4535_05220</name>
</gene>
<dbReference type="AlphaFoldDB" id="A0AAP4TXI3"/>
<dbReference type="EMBL" id="JAUORK010000004">
    <property type="protein sequence ID" value="MDO6671515.1"/>
    <property type="molecule type" value="Genomic_DNA"/>
</dbReference>
<dbReference type="RefSeq" id="WP_303593166.1">
    <property type="nucleotide sequence ID" value="NZ_JAUORK010000004.1"/>
</dbReference>
<sequence>MDQEHDGGTPPIEHLDVHRLMHIQYALQRLFIHRLFSFTGACGSARLTVQAALPVRGLLLFFKGDLLDKASDMPDDPDWPPSAIRCFY</sequence>
<organism evidence="1 2">
    <name type="scientific">Cobetia amphilecti</name>
    <dbReference type="NCBI Taxonomy" id="1055104"/>
    <lineage>
        <taxon>Bacteria</taxon>
        <taxon>Pseudomonadati</taxon>
        <taxon>Pseudomonadota</taxon>
        <taxon>Gammaproteobacteria</taxon>
        <taxon>Oceanospirillales</taxon>
        <taxon>Halomonadaceae</taxon>
        <taxon>Cobetia</taxon>
    </lineage>
</organism>
<evidence type="ECO:0000313" key="1">
    <source>
        <dbReference type="EMBL" id="MDO6671515.1"/>
    </source>
</evidence>
<accession>A0AAP4TXI3</accession>